<name>A0A166A798_EXIGL</name>
<dbReference type="Proteomes" id="UP000077266">
    <property type="component" value="Unassembled WGS sequence"/>
</dbReference>
<organism evidence="2 3">
    <name type="scientific">Exidia glandulosa HHB12029</name>
    <dbReference type="NCBI Taxonomy" id="1314781"/>
    <lineage>
        <taxon>Eukaryota</taxon>
        <taxon>Fungi</taxon>
        <taxon>Dikarya</taxon>
        <taxon>Basidiomycota</taxon>
        <taxon>Agaricomycotina</taxon>
        <taxon>Agaricomycetes</taxon>
        <taxon>Auriculariales</taxon>
        <taxon>Exidiaceae</taxon>
        <taxon>Exidia</taxon>
    </lineage>
</organism>
<accession>A0A166A798</accession>
<evidence type="ECO:0000256" key="1">
    <source>
        <dbReference type="SAM" id="MobiDB-lite"/>
    </source>
</evidence>
<dbReference type="InParanoid" id="A0A166A798"/>
<reference evidence="2 3" key="1">
    <citation type="journal article" date="2016" name="Mol. Biol. Evol.">
        <title>Comparative Genomics of Early-Diverging Mushroom-Forming Fungi Provides Insights into the Origins of Lignocellulose Decay Capabilities.</title>
        <authorList>
            <person name="Nagy L.G."/>
            <person name="Riley R."/>
            <person name="Tritt A."/>
            <person name="Adam C."/>
            <person name="Daum C."/>
            <person name="Floudas D."/>
            <person name="Sun H."/>
            <person name="Yadav J.S."/>
            <person name="Pangilinan J."/>
            <person name="Larsson K.H."/>
            <person name="Matsuura K."/>
            <person name="Barry K."/>
            <person name="Labutti K."/>
            <person name="Kuo R."/>
            <person name="Ohm R.A."/>
            <person name="Bhattacharya S.S."/>
            <person name="Shirouzu T."/>
            <person name="Yoshinaga Y."/>
            <person name="Martin F.M."/>
            <person name="Grigoriev I.V."/>
            <person name="Hibbett D.S."/>
        </authorList>
    </citation>
    <scope>NUCLEOTIDE SEQUENCE [LARGE SCALE GENOMIC DNA]</scope>
    <source>
        <strain evidence="2 3">HHB12029</strain>
    </source>
</reference>
<protein>
    <submittedName>
        <fullName evidence="2">Uncharacterized protein</fullName>
    </submittedName>
</protein>
<proteinExistence type="predicted"/>
<sequence length="106" mass="10341">MDAPDNPVSTRGAVALPGSAPASFGTDCVGSSAEAALGAVTPTACSSFAAGADVAGLDSTACAPFSGTGFGAASGFAVALSDVGGFQHRLKYEPMVVVARREEILC</sequence>
<feature type="region of interest" description="Disordered" evidence="1">
    <location>
        <begin position="1"/>
        <end position="21"/>
    </location>
</feature>
<evidence type="ECO:0000313" key="2">
    <source>
        <dbReference type="EMBL" id="KZV89189.1"/>
    </source>
</evidence>
<gene>
    <name evidence="2" type="ORF">EXIGLDRAFT_721586</name>
</gene>
<keyword evidence="3" id="KW-1185">Reference proteome</keyword>
<evidence type="ECO:0000313" key="3">
    <source>
        <dbReference type="Proteomes" id="UP000077266"/>
    </source>
</evidence>
<dbReference type="EMBL" id="KV426079">
    <property type="protein sequence ID" value="KZV89189.1"/>
    <property type="molecule type" value="Genomic_DNA"/>
</dbReference>
<dbReference type="AlphaFoldDB" id="A0A166A798"/>